<feature type="region of interest" description="Disordered" evidence="2">
    <location>
        <begin position="657"/>
        <end position="678"/>
    </location>
</feature>
<evidence type="ECO:0000313" key="4">
    <source>
        <dbReference type="Proteomes" id="UP000509704"/>
    </source>
</evidence>
<sequence length="747" mass="83729">MTGQDSMVVHRSRFIDISTGNITALAFSHKSSTTKMTPSDLRLALGRSNGDIEIWNPRENWFQEMVIRSGKDRSIEGLCWRNVSGEPLRLFSIGGSTVVTEWNLATGLPLKNYDCNAGVIWSIARNESQDKLAVGCDNGTVVIIDISGGPGSLEHASILMRQEARILSLTWNRDDYLIGGCSDGRIRIWSVQKNSENSGRLLHTMRVDKAKNESTLVWSILYLPKLNQIVSGDSTGSVKFWDFHYATLAQSFKTHTADVLCLASDANDEYVFSAGVDRKIYHFSHSLSKSQSSNRWVNTSNRLIHGNDVRAMCSYQSKGADFLVSGGVEKTLIISSLSSFSDGKYRKLPPFARFNENILINKEQRFVVMWQESIVKIWIIGSEFSSPKNYRLVCKLVLKDEQSITTCAMSPDGQVLIVARPSSTKLFHLQPTGSKLRVTKLDNEALLNTGCKHVKFIDNSRIAACSSQDEFFVLDLESENDEEIEPIELPEVSQTRSSLKVPFLNSINCLEVSGNYSVVARGCGAIDLVDLTTMKSKSLFRLMNFVTAVRINVERNAVVIAAADNKIYEVNILNEKESDGGLLTEWSKINTDNLPRQLEISSEKCNGIFYDPKDMSKMWIWSPAWLSRFDLSVNLPLNSRKKQKKHTRDGLTITDESNFLNDADEEDDENDLHVSESIDIPSSTTGKYKFDGTSKDTVDSKAFYFTDKFKPILFADIISENEIFVVERPTSLVNPSQGAYDLPKLVF</sequence>
<reference evidence="3 4" key="1">
    <citation type="submission" date="2020-07" db="EMBL/GenBank/DDBJ databases">
        <title>The yeast mating-type switching endonuclease HO is a domesticated member of an unorthodox homing genetic element family.</title>
        <authorList>
            <person name="Coughlan A.Y."/>
            <person name="Lombardi L."/>
            <person name="Braun-Galleani S."/>
            <person name="Martos A.R."/>
            <person name="Galeote V."/>
            <person name="Bigey F."/>
            <person name="Dequin S."/>
            <person name="Byrne K.P."/>
            <person name="Wolfe K.H."/>
        </authorList>
    </citation>
    <scope>NUCLEOTIDE SEQUENCE [LARGE SCALE GENOMIC DNA]</scope>
    <source>
        <strain evidence="3 4">NRRL Y-6702</strain>
    </source>
</reference>
<evidence type="ECO:0000313" key="3">
    <source>
        <dbReference type="EMBL" id="QLG71992.1"/>
    </source>
</evidence>
<dbReference type="SUPFAM" id="SSF50978">
    <property type="entry name" value="WD40 repeat-like"/>
    <property type="match status" value="2"/>
</dbReference>
<dbReference type="OrthoDB" id="8883818at2759"/>
<evidence type="ECO:0000256" key="1">
    <source>
        <dbReference type="PROSITE-ProRule" id="PRU00221"/>
    </source>
</evidence>
<protein>
    <submittedName>
        <fullName evidence="3">Uncharacterized protein</fullName>
    </submittedName>
</protein>
<dbReference type="EMBL" id="CP058606">
    <property type="protein sequence ID" value="QLG71992.1"/>
    <property type="molecule type" value="Genomic_DNA"/>
</dbReference>
<dbReference type="GO" id="GO:0030686">
    <property type="term" value="C:90S preribosome"/>
    <property type="evidence" value="ECO:0007669"/>
    <property type="project" value="InterPro"/>
</dbReference>
<dbReference type="KEGG" id="zmk:HG535_0C03450"/>
<dbReference type="InterPro" id="IPR036322">
    <property type="entry name" value="WD40_repeat_dom_sf"/>
</dbReference>
<dbReference type="InterPro" id="IPR001680">
    <property type="entry name" value="WD40_rpt"/>
</dbReference>
<dbReference type="PANTHER" id="PTHR44163">
    <property type="entry name" value="U3 SMALL NUCLEOLAR RNA-ASSOCIATED PROTEIN 4 HOMOLOG"/>
    <property type="match status" value="1"/>
</dbReference>
<dbReference type="FunFam" id="2.130.10.10:FF:000896">
    <property type="entry name" value="U3 small nucleolar RNA-associated protein 4"/>
    <property type="match status" value="1"/>
</dbReference>
<dbReference type="Pfam" id="PF00400">
    <property type="entry name" value="WD40"/>
    <property type="match status" value="2"/>
</dbReference>
<keyword evidence="4" id="KW-1185">Reference proteome</keyword>
<dbReference type="GeneID" id="59235690"/>
<name>A0A7H9B2K0_ZYGMR</name>
<dbReference type="SMART" id="SM00320">
    <property type="entry name" value="WD40"/>
    <property type="match status" value="7"/>
</dbReference>
<evidence type="ECO:0000256" key="2">
    <source>
        <dbReference type="SAM" id="MobiDB-lite"/>
    </source>
</evidence>
<dbReference type="AlphaFoldDB" id="A0A7H9B2K0"/>
<dbReference type="RefSeq" id="XP_037143720.1">
    <property type="nucleotide sequence ID" value="XM_037287825.1"/>
</dbReference>
<accession>A0A7H9B2K0</accession>
<dbReference type="GO" id="GO:0034455">
    <property type="term" value="C:t-UTP complex"/>
    <property type="evidence" value="ECO:0007669"/>
    <property type="project" value="TreeGrafter"/>
</dbReference>
<dbReference type="GO" id="GO:0000462">
    <property type="term" value="P:maturation of SSU-rRNA from tricistronic rRNA transcript (SSU-rRNA, 5.8S rRNA, LSU-rRNA)"/>
    <property type="evidence" value="ECO:0007669"/>
    <property type="project" value="InterPro"/>
</dbReference>
<organism evidence="3 4">
    <name type="scientific">Zygotorulaspora mrakii</name>
    <name type="common">Zygosaccharomyces mrakii</name>
    <dbReference type="NCBI Taxonomy" id="42260"/>
    <lineage>
        <taxon>Eukaryota</taxon>
        <taxon>Fungi</taxon>
        <taxon>Dikarya</taxon>
        <taxon>Ascomycota</taxon>
        <taxon>Saccharomycotina</taxon>
        <taxon>Saccharomycetes</taxon>
        <taxon>Saccharomycetales</taxon>
        <taxon>Saccharomycetaceae</taxon>
        <taxon>Zygotorulaspora</taxon>
    </lineage>
</organism>
<feature type="repeat" description="WD" evidence="1">
    <location>
        <begin position="159"/>
        <end position="199"/>
    </location>
</feature>
<dbReference type="GO" id="GO:0003723">
    <property type="term" value="F:RNA binding"/>
    <property type="evidence" value="ECO:0007669"/>
    <property type="project" value="TreeGrafter"/>
</dbReference>
<gene>
    <name evidence="3" type="ORF">HG535_0C03450</name>
</gene>
<dbReference type="Proteomes" id="UP000509704">
    <property type="component" value="Chromosome 3"/>
</dbReference>
<proteinExistence type="predicted"/>
<dbReference type="GO" id="GO:0032040">
    <property type="term" value="C:small-subunit processome"/>
    <property type="evidence" value="ECO:0007669"/>
    <property type="project" value="TreeGrafter"/>
</dbReference>
<dbReference type="Gene3D" id="2.130.10.10">
    <property type="entry name" value="YVTN repeat-like/Quinoprotein amine dehydrogenase"/>
    <property type="match status" value="3"/>
</dbReference>
<dbReference type="InterPro" id="IPR046351">
    <property type="entry name" value="UTP4"/>
</dbReference>
<dbReference type="PANTHER" id="PTHR44163:SF1">
    <property type="entry name" value="U3 SMALL NUCLEOLAR RNA-ASSOCIATED PROTEIN 4 HOMOLOG"/>
    <property type="match status" value="1"/>
</dbReference>
<keyword evidence="1" id="KW-0853">WD repeat</keyword>
<dbReference type="InterPro" id="IPR015943">
    <property type="entry name" value="WD40/YVTN_repeat-like_dom_sf"/>
</dbReference>
<dbReference type="PROSITE" id="PS50082">
    <property type="entry name" value="WD_REPEATS_2"/>
    <property type="match status" value="1"/>
</dbReference>